<dbReference type="Proteomes" id="UP000014760">
    <property type="component" value="Unassembled WGS sequence"/>
</dbReference>
<dbReference type="AlphaFoldDB" id="R7TPX6"/>
<organism evidence="1">
    <name type="scientific">Capitella teleta</name>
    <name type="common">Polychaete worm</name>
    <dbReference type="NCBI Taxonomy" id="283909"/>
    <lineage>
        <taxon>Eukaryota</taxon>
        <taxon>Metazoa</taxon>
        <taxon>Spiralia</taxon>
        <taxon>Lophotrochozoa</taxon>
        <taxon>Annelida</taxon>
        <taxon>Polychaeta</taxon>
        <taxon>Sedentaria</taxon>
        <taxon>Scolecida</taxon>
        <taxon>Capitellidae</taxon>
        <taxon>Capitella</taxon>
    </lineage>
</organism>
<name>R7TPX6_CAPTE</name>
<sequence>SPDRNPFDTLWAKLSTRLIKREVQPRNLDELRQYLTGEQDAIPVEIVHMPGKIPALYNTL</sequence>
<reference evidence="3" key="1">
    <citation type="submission" date="2012-12" db="EMBL/GenBank/DDBJ databases">
        <authorList>
            <person name="Hellsten U."/>
            <person name="Grimwood J."/>
            <person name="Chapman J.A."/>
            <person name="Shapiro H."/>
            <person name="Aerts A."/>
            <person name="Otillar R.P."/>
            <person name="Terry A.Y."/>
            <person name="Boore J.L."/>
            <person name="Simakov O."/>
            <person name="Marletaz F."/>
            <person name="Cho S.-J."/>
            <person name="Edsinger-Gonzales E."/>
            <person name="Havlak P."/>
            <person name="Kuo D.-H."/>
            <person name="Larsson T."/>
            <person name="Lv J."/>
            <person name="Arendt D."/>
            <person name="Savage R."/>
            <person name="Osoegawa K."/>
            <person name="de Jong P."/>
            <person name="Lindberg D.R."/>
            <person name="Seaver E.C."/>
            <person name="Weisblat D.A."/>
            <person name="Putnam N.H."/>
            <person name="Grigoriev I.V."/>
            <person name="Rokhsar D.S."/>
        </authorList>
    </citation>
    <scope>NUCLEOTIDE SEQUENCE</scope>
    <source>
        <strain evidence="3">I ESC-2004</strain>
    </source>
</reference>
<dbReference type="EnsemblMetazoa" id="CapteT92106">
    <property type="protein sequence ID" value="CapteP92106"/>
    <property type="gene ID" value="CapteG92106"/>
</dbReference>
<protein>
    <submittedName>
        <fullName evidence="1 2">Uncharacterized protein</fullName>
    </submittedName>
</protein>
<dbReference type="EMBL" id="KB308962">
    <property type="protein sequence ID" value="ELT95933.1"/>
    <property type="molecule type" value="Genomic_DNA"/>
</dbReference>
<gene>
    <name evidence="1" type="ORF">CAPTEDRAFT_92106</name>
</gene>
<reference evidence="2" key="3">
    <citation type="submission" date="2015-06" db="UniProtKB">
        <authorList>
            <consortium name="EnsemblMetazoa"/>
        </authorList>
    </citation>
    <scope>IDENTIFICATION</scope>
</reference>
<dbReference type="Gene3D" id="3.30.420.10">
    <property type="entry name" value="Ribonuclease H-like superfamily/Ribonuclease H"/>
    <property type="match status" value="1"/>
</dbReference>
<dbReference type="InterPro" id="IPR036397">
    <property type="entry name" value="RNaseH_sf"/>
</dbReference>
<proteinExistence type="predicted"/>
<evidence type="ECO:0000313" key="1">
    <source>
        <dbReference type="EMBL" id="ELT95933.1"/>
    </source>
</evidence>
<dbReference type="GO" id="GO:0003676">
    <property type="term" value="F:nucleic acid binding"/>
    <property type="evidence" value="ECO:0007669"/>
    <property type="project" value="InterPro"/>
</dbReference>
<keyword evidence="3" id="KW-1185">Reference proteome</keyword>
<dbReference type="EMBL" id="AMQN01002347">
    <property type="status" value="NOT_ANNOTATED_CDS"/>
    <property type="molecule type" value="Genomic_DNA"/>
</dbReference>
<feature type="non-terminal residue" evidence="1">
    <location>
        <position position="1"/>
    </location>
</feature>
<accession>R7TPX6</accession>
<reference evidence="1 3" key="2">
    <citation type="journal article" date="2013" name="Nature">
        <title>Insights into bilaterian evolution from three spiralian genomes.</title>
        <authorList>
            <person name="Simakov O."/>
            <person name="Marletaz F."/>
            <person name="Cho S.J."/>
            <person name="Edsinger-Gonzales E."/>
            <person name="Havlak P."/>
            <person name="Hellsten U."/>
            <person name="Kuo D.H."/>
            <person name="Larsson T."/>
            <person name="Lv J."/>
            <person name="Arendt D."/>
            <person name="Savage R."/>
            <person name="Osoegawa K."/>
            <person name="de Jong P."/>
            <person name="Grimwood J."/>
            <person name="Chapman J.A."/>
            <person name="Shapiro H."/>
            <person name="Aerts A."/>
            <person name="Otillar R.P."/>
            <person name="Terry A.Y."/>
            <person name="Boore J.L."/>
            <person name="Grigoriev I.V."/>
            <person name="Lindberg D.R."/>
            <person name="Seaver E.C."/>
            <person name="Weisblat D.A."/>
            <person name="Putnam N.H."/>
            <person name="Rokhsar D.S."/>
        </authorList>
    </citation>
    <scope>NUCLEOTIDE SEQUENCE</scope>
    <source>
        <strain evidence="1 3">I ESC-2004</strain>
    </source>
</reference>
<dbReference type="HOGENOM" id="CLU_2948522_0_0_1"/>
<evidence type="ECO:0000313" key="2">
    <source>
        <dbReference type="EnsemblMetazoa" id="CapteP92106"/>
    </source>
</evidence>
<evidence type="ECO:0000313" key="3">
    <source>
        <dbReference type="Proteomes" id="UP000014760"/>
    </source>
</evidence>